<dbReference type="InterPro" id="IPR016155">
    <property type="entry name" value="Mopterin_synth/thiamin_S_b"/>
</dbReference>
<proteinExistence type="predicted"/>
<protein>
    <submittedName>
        <fullName evidence="1">Sulfur carrier protein</fullName>
    </submittedName>
</protein>
<dbReference type="CDD" id="cd17506">
    <property type="entry name" value="Ubl_SAMP2_like"/>
    <property type="match status" value="1"/>
</dbReference>
<dbReference type="SUPFAM" id="SSF54285">
    <property type="entry name" value="MoaD/ThiS"/>
    <property type="match status" value="1"/>
</dbReference>
<dbReference type="InterPro" id="IPR012675">
    <property type="entry name" value="Beta-grasp_dom_sf"/>
</dbReference>
<dbReference type="Gene3D" id="3.10.20.30">
    <property type="match status" value="1"/>
</dbReference>
<dbReference type="RefSeq" id="WP_121923355.1">
    <property type="nucleotide sequence ID" value="NZ_REFO01000013.1"/>
</dbReference>
<dbReference type="AlphaFoldDB" id="A0A3M0BQJ9"/>
<comment type="caution">
    <text evidence="1">The sequence shown here is derived from an EMBL/GenBank/DDBJ whole genome shotgun (WGS) entry which is preliminary data.</text>
</comment>
<gene>
    <name evidence="1" type="ORF">CLV39_1238</name>
</gene>
<sequence length="69" mass="7715">MKIKVKYRGKEQVLDINKEKITALDILKSLNLSSEHAFVAVNGELVSEDYIIKENDNIKVINAISGGKQ</sequence>
<dbReference type="InterPro" id="IPR003749">
    <property type="entry name" value="ThiS/MoaD-like"/>
</dbReference>
<dbReference type="OrthoDB" id="15278at2"/>
<name>A0A3M0BQJ9_9AQUI</name>
<reference evidence="1 2" key="1">
    <citation type="submission" date="2018-10" db="EMBL/GenBank/DDBJ databases">
        <title>Genomic Encyclopedia of Archaeal and Bacterial Type Strains, Phase II (KMG-II): from individual species to whole genera.</title>
        <authorList>
            <person name="Goeker M."/>
        </authorList>
    </citation>
    <scope>NUCLEOTIDE SEQUENCE [LARGE SCALE GENOMIC DNA]</scope>
    <source>
        <strain evidence="1 2">VM1</strain>
    </source>
</reference>
<keyword evidence="2" id="KW-1185">Reference proteome</keyword>
<evidence type="ECO:0000313" key="1">
    <source>
        <dbReference type="EMBL" id="RMA93182.1"/>
    </source>
</evidence>
<organism evidence="1 2">
    <name type="scientific">Hydrogenothermus marinus</name>
    <dbReference type="NCBI Taxonomy" id="133270"/>
    <lineage>
        <taxon>Bacteria</taxon>
        <taxon>Pseudomonadati</taxon>
        <taxon>Aquificota</taxon>
        <taxon>Aquificia</taxon>
        <taxon>Aquificales</taxon>
        <taxon>Hydrogenothermaceae</taxon>
        <taxon>Hydrogenothermus</taxon>
    </lineage>
</organism>
<dbReference type="Pfam" id="PF02597">
    <property type="entry name" value="ThiS"/>
    <property type="match status" value="1"/>
</dbReference>
<evidence type="ECO:0000313" key="2">
    <source>
        <dbReference type="Proteomes" id="UP000280842"/>
    </source>
</evidence>
<dbReference type="Proteomes" id="UP000280842">
    <property type="component" value="Unassembled WGS sequence"/>
</dbReference>
<dbReference type="EMBL" id="REFO01000013">
    <property type="protein sequence ID" value="RMA93182.1"/>
    <property type="molecule type" value="Genomic_DNA"/>
</dbReference>
<accession>A0A3M0BQJ9</accession>